<protein>
    <submittedName>
        <fullName evidence="2">Uncharacterized protein</fullName>
    </submittedName>
</protein>
<comment type="caution">
    <text evidence="2">The sequence shown here is derived from an EMBL/GenBank/DDBJ whole genome shotgun (WGS) entry which is preliminary data.</text>
</comment>
<sequence>MRNNRLENEILQRVDELVQCAISISLKDESARVEQLARGIAMVQEMGDLLLEVLEGREQHLQALLEQLVAQRLPDRRILQSFGNFPRDIQYIISEGTARYFKAREEKGKEHAPGEESKPAAPGETAEATHPACPAEQAGVVAADRPPLQATPGDTSGEPVNEPVPGPAGIGEDDVLLIGREDDMTSPEEAEAAPPFPAVVDPLDQAMKALRLALLQAYPDEEVITNYETRGGKIPFFLPRLQLGFEPDGMRYDWRHEFYCRQQGISIRKVAADELANPAYLARRLRREASWRQLT</sequence>
<gene>
    <name evidence="2" type="ORF">MOMUL_09980</name>
</gene>
<dbReference type="AlphaFoldDB" id="A0A151B001"/>
<evidence type="ECO:0000313" key="3">
    <source>
        <dbReference type="Proteomes" id="UP000075670"/>
    </source>
</evidence>
<feature type="region of interest" description="Disordered" evidence="1">
    <location>
        <begin position="104"/>
        <end position="131"/>
    </location>
</feature>
<feature type="compositionally biased region" description="Basic and acidic residues" evidence="1">
    <location>
        <begin position="104"/>
        <end position="118"/>
    </location>
</feature>
<proteinExistence type="predicted"/>
<dbReference type="RefSeq" id="WP_062282275.1">
    <property type="nucleotide sequence ID" value="NZ_LTBC01000002.1"/>
</dbReference>
<dbReference type="OrthoDB" id="1723619at2"/>
<evidence type="ECO:0000313" key="2">
    <source>
        <dbReference type="EMBL" id="KYH33216.1"/>
    </source>
</evidence>
<accession>A0A151B001</accession>
<dbReference type="EMBL" id="LTBC01000002">
    <property type="protein sequence ID" value="KYH33216.1"/>
    <property type="molecule type" value="Genomic_DNA"/>
</dbReference>
<dbReference type="PATRIC" id="fig|1122241.3.peg.1047"/>
<name>A0A151B001_9FIRM</name>
<reference evidence="2 3" key="1">
    <citation type="submission" date="2016-02" db="EMBL/GenBank/DDBJ databases">
        <title>Genome sequence of Moorella mulderi DSM 14980.</title>
        <authorList>
            <person name="Poehlein A."/>
            <person name="Daniel R."/>
        </authorList>
    </citation>
    <scope>NUCLEOTIDE SEQUENCE [LARGE SCALE GENOMIC DNA]</scope>
    <source>
        <strain evidence="2 3">DSM 14980</strain>
    </source>
</reference>
<organism evidence="2 3">
    <name type="scientific">Moorella mulderi DSM 14980</name>
    <dbReference type="NCBI Taxonomy" id="1122241"/>
    <lineage>
        <taxon>Bacteria</taxon>
        <taxon>Bacillati</taxon>
        <taxon>Bacillota</taxon>
        <taxon>Clostridia</taxon>
        <taxon>Neomoorellales</taxon>
        <taxon>Neomoorellaceae</taxon>
        <taxon>Neomoorella</taxon>
    </lineage>
</organism>
<feature type="region of interest" description="Disordered" evidence="1">
    <location>
        <begin position="145"/>
        <end position="169"/>
    </location>
</feature>
<keyword evidence="3" id="KW-1185">Reference proteome</keyword>
<dbReference type="Proteomes" id="UP000075670">
    <property type="component" value="Unassembled WGS sequence"/>
</dbReference>
<evidence type="ECO:0000256" key="1">
    <source>
        <dbReference type="SAM" id="MobiDB-lite"/>
    </source>
</evidence>